<dbReference type="PANTHER" id="PTHR30336:SF6">
    <property type="entry name" value="INTEGRAL MEMBRANE PROTEIN"/>
    <property type="match status" value="1"/>
</dbReference>
<dbReference type="CDD" id="cd06259">
    <property type="entry name" value="YdcF-like"/>
    <property type="match status" value="1"/>
</dbReference>
<sequence length="213" mass="24133">MQLTSRWTIYTIITLSALLITVVAYANFKVMRFESLTTNNTNELKNGNVCLVLGTAKLLRSGNENQFYSNRMHAAYLAYASGKCAKFIVSGDNRHHDYNEPDMMKDSLSKLGIPTEDIYCDYAGGRTSDSVIRFKMVFGQSSGIVISQQFHNARAIYIGKSHNINLIGLNAEDPTAFSSFKTKFREIFSRTRAFFDVEFFNSEPRHYGDKVNI</sequence>
<keyword evidence="1" id="KW-0472">Membrane</keyword>
<feature type="domain" description="DUF218" evidence="2">
    <location>
        <begin position="50"/>
        <end position="167"/>
    </location>
</feature>
<dbReference type="PANTHER" id="PTHR30336">
    <property type="entry name" value="INNER MEMBRANE PROTEIN, PROBABLE PERMEASE"/>
    <property type="match status" value="1"/>
</dbReference>
<evidence type="ECO:0000313" key="4">
    <source>
        <dbReference type="Proteomes" id="UP000664658"/>
    </source>
</evidence>
<evidence type="ECO:0000313" key="3">
    <source>
        <dbReference type="EMBL" id="MBO1109592.1"/>
    </source>
</evidence>
<dbReference type="AlphaFoldDB" id="A0A8I1W822"/>
<reference evidence="3" key="1">
    <citation type="submission" date="2021-03" db="EMBL/GenBank/DDBJ databases">
        <title>Plesiomonas shigelloides zfcc0051, isolated from zebrafish feces.</title>
        <authorList>
            <person name="Vanderhoek Z."/>
            <person name="Gaulke C."/>
        </authorList>
    </citation>
    <scope>NUCLEOTIDE SEQUENCE</scope>
    <source>
        <strain evidence="3">Zfcc0051</strain>
    </source>
</reference>
<feature type="transmembrane region" description="Helical" evidence="1">
    <location>
        <begin position="7"/>
        <end position="28"/>
    </location>
</feature>
<evidence type="ECO:0000259" key="2">
    <source>
        <dbReference type="Pfam" id="PF02698"/>
    </source>
</evidence>
<dbReference type="EMBL" id="JAFNAA010000021">
    <property type="protein sequence ID" value="MBO1109592.1"/>
    <property type="molecule type" value="Genomic_DNA"/>
</dbReference>
<comment type="caution">
    <text evidence="3">The sequence shown here is derived from an EMBL/GenBank/DDBJ whole genome shotgun (WGS) entry which is preliminary data.</text>
</comment>
<dbReference type="InterPro" id="IPR051599">
    <property type="entry name" value="Cell_Envelope_Assoc"/>
</dbReference>
<dbReference type="InterPro" id="IPR003848">
    <property type="entry name" value="DUF218"/>
</dbReference>
<dbReference type="Proteomes" id="UP000664658">
    <property type="component" value="Unassembled WGS sequence"/>
</dbReference>
<keyword evidence="1" id="KW-0812">Transmembrane</keyword>
<dbReference type="RefSeq" id="WP_207542644.1">
    <property type="nucleotide sequence ID" value="NZ_JAFNAA010000021.1"/>
</dbReference>
<gene>
    <name evidence="3" type="ORF">J2R62_15510</name>
</gene>
<protein>
    <submittedName>
        <fullName evidence="3">YdcF family protein</fullName>
    </submittedName>
</protein>
<evidence type="ECO:0000256" key="1">
    <source>
        <dbReference type="SAM" id="Phobius"/>
    </source>
</evidence>
<name>A0A8I1W822_PLESH</name>
<proteinExistence type="predicted"/>
<accession>A0A8I1W822</accession>
<dbReference type="GO" id="GO:0005886">
    <property type="term" value="C:plasma membrane"/>
    <property type="evidence" value="ECO:0007669"/>
    <property type="project" value="TreeGrafter"/>
</dbReference>
<organism evidence="3 4">
    <name type="scientific">Plesiomonas shigelloides</name>
    <name type="common">Aeromonas shigelloides</name>
    <dbReference type="NCBI Taxonomy" id="703"/>
    <lineage>
        <taxon>Bacteria</taxon>
        <taxon>Pseudomonadati</taxon>
        <taxon>Pseudomonadota</taxon>
        <taxon>Gammaproteobacteria</taxon>
        <taxon>Enterobacterales</taxon>
        <taxon>Enterobacteriaceae</taxon>
        <taxon>Plesiomonas</taxon>
    </lineage>
</organism>
<keyword evidence="1" id="KW-1133">Transmembrane helix</keyword>
<dbReference type="Pfam" id="PF02698">
    <property type="entry name" value="DUF218"/>
    <property type="match status" value="1"/>
</dbReference>